<accession>A0ACC3DFW6</accession>
<evidence type="ECO:0000313" key="1">
    <source>
        <dbReference type="EMBL" id="KAK3068042.1"/>
    </source>
</evidence>
<feature type="non-terminal residue" evidence="1">
    <location>
        <position position="377"/>
    </location>
</feature>
<gene>
    <name evidence="1" type="ORF">LTS18_000832</name>
</gene>
<dbReference type="Proteomes" id="UP001186974">
    <property type="component" value="Unassembled WGS sequence"/>
</dbReference>
<dbReference type="EMBL" id="JAWDJW010005382">
    <property type="protein sequence ID" value="KAK3068042.1"/>
    <property type="molecule type" value="Genomic_DNA"/>
</dbReference>
<reference evidence="1" key="1">
    <citation type="submission" date="2024-09" db="EMBL/GenBank/DDBJ databases">
        <title>Black Yeasts Isolated from many extreme environments.</title>
        <authorList>
            <person name="Coleine C."/>
            <person name="Stajich J.E."/>
            <person name="Selbmann L."/>
        </authorList>
    </citation>
    <scope>NUCLEOTIDE SEQUENCE</scope>
    <source>
        <strain evidence="1">CCFEE 5737</strain>
    </source>
</reference>
<proteinExistence type="predicted"/>
<name>A0ACC3DFW6_9PEZI</name>
<keyword evidence="2" id="KW-1185">Reference proteome</keyword>
<feature type="non-terminal residue" evidence="1">
    <location>
        <position position="1"/>
    </location>
</feature>
<sequence length="377" mass="42789">DYLEDMFVDEPTHTASGHNKAVPVSQAQALDANLLDNWDDKDGYYCHIPGELIDGRYEVGAVLGRGIFAQVIRAKDKVSGNLVAIKIVRSNETMKRAGLKEIDILGILRAEDPDDKKHIVRLHRHFEHKNHLCMVFENLNIDLREVIKRHGRVAGINIKAVRGYAIQLFQGLSLMKKSSIIHADLKPDNVLVTESLRDLKICDLGSATYASDTEITPYLVSRFYRAPEVILGMNPDFAIDMWSIGCTLFELYTGKILFPGRSNNQMLKAIIDARGNFPLKMLKKAELAGLHFEDNGKTFRSNELDKFGRETVRNYNYVRSERDLKTRLSSYAKGLSYAEKQELNLFIDLLDKCLALNPEKRLTPNDALKHPFISRTK</sequence>
<evidence type="ECO:0000313" key="2">
    <source>
        <dbReference type="Proteomes" id="UP001186974"/>
    </source>
</evidence>
<protein>
    <submittedName>
        <fullName evidence="1">Uncharacterized protein</fullName>
    </submittedName>
</protein>
<organism evidence="1 2">
    <name type="scientific">Coniosporium uncinatum</name>
    <dbReference type="NCBI Taxonomy" id="93489"/>
    <lineage>
        <taxon>Eukaryota</taxon>
        <taxon>Fungi</taxon>
        <taxon>Dikarya</taxon>
        <taxon>Ascomycota</taxon>
        <taxon>Pezizomycotina</taxon>
        <taxon>Dothideomycetes</taxon>
        <taxon>Dothideomycetes incertae sedis</taxon>
        <taxon>Coniosporium</taxon>
    </lineage>
</organism>
<comment type="caution">
    <text evidence="1">The sequence shown here is derived from an EMBL/GenBank/DDBJ whole genome shotgun (WGS) entry which is preliminary data.</text>
</comment>